<sequence>MLGDDTEIQNLRTTLGLMQDHNNALHHDREDFGAAINLAFDEQRCKFIEWRDREMETLKAQQAAIDDQTRQATVLILWAFQVANPQPATVSSIPLSGTEEYAARHTAQAHNGQPPIPSHRDFIVLLIKFIAVNLLLSWVDNFGEAFKLLVIGFLENLALIWSLCCMLFKSDFYDASGKMGFQGLEPSGRGPAPWASQLASGCWPGI</sequence>
<dbReference type="Gramene" id="evm.model.06.1136">
    <property type="protein sequence ID" value="cds.evm.model.06.1136"/>
    <property type="gene ID" value="evm.TU.06.1136"/>
</dbReference>
<accession>A0A803PT86</accession>
<evidence type="ECO:0000256" key="1">
    <source>
        <dbReference type="SAM" id="Phobius"/>
    </source>
</evidence>
<keyword evidence="1" id="KW-0812">Transmembrane</keyword>
<dbReference type="AlphaFoldDB" id="A0A803PT86"/>
<reference evidence="2" key="2">
    <citation type="submission" date="2021-03" db="UniProtKB">
        <authorList>
            <consortium name="EnsemblPlants"/>
        </authorList>
    </citation>
    <scope>IDENTIFICATION</scope>
</reference>
<keyword evidence="3" id="KW-1185">Reference proteome</keyword>
<keyword evidence="1" id="KW-1133">Transmembrane helix</keyword>
<dbReference type="EMBL" id="UZAU01000591">
    <property type="status" value="NOT_ANNOTATED_CDS"/>
    <property type="molecule type" value="Genomic_DNA"/>
</dbReference>
<organism evidence="2 3">
    <name type="scientific">Cannabis sativa</name>
    <name type="common">Hemp</name>
    <name type="synonym">Marijuana</name>
    <dbReference type="NCBI Taxonomy" id="3483"/>
    <lineage>
        <taxon>Eukaryota</taxon>
        <taxon>Viridiplantae</taxon>
        <taxon>Streptophyta</taxon>
        <taxon>Embryophyta</taxon>
        <taxon>Tracheophyta</taxon>
        <taxon>Spermatophyta</taxon>
        <taxon>Magnoliopsida</taxon>
        <taxon>eudicotyledons</taxon>
        <taxon>Gunneridae</taxon>
        <taxon>Pentapetalae</taxon>
        <taxon>rosids</taxon>
        <taxon>fabids</taxon>
        <taxon>Rosales</taxon>
        <taxon>Cannabaceae</taxon>
        <taxon>Cannabis</taxon>
    </lineage>
</organism>
<evidence type="ECO:0000313" key="2">
    <source>
        <dbReference type="EnsemblPlants" id="cds.evm.model.06.1136"/>
    </source>
</evidence>
<protein>
    <submittedName>
        <fullName evidence="2">Uncharacterized protein</fullName>
    </submittedName>
</protein>
<evidence type="ECO:0000313" key="3">
    <source>
        <dbReference type="Proteomes" id="UP000596661"/>
    </source>
</evidence>
<keyword evidence="1" id="KW-0472">Membrane</keyword>
<name>A0A803PT86_CANSA</name>
<reference evidence="2" key="1">
    <citation type="submission" date="2018-11" db="EMBL/GenBank/DDBJ databases">
        <authorList>
            <person name="Grassa J C."/>
        </authorList>
    </citation>
    <scope>NUCLEOTIDE SEQUENCE [LARGE SCALE GENOMIC DNA]</scope>
</reference>
<feature type="transmembrane region" description="Helical" evidence="1">
    <location>
        <begin position="145"/>
        <end position="168"/>
    </location>
</feature>
<proteinExistence type="predicted"/>
<feature type="transmembrane region" description="Helical" evidence="1">
    <location>
        <begin position="122"/>
        <end position="139"/>
    </location>
</feature>
<dbReference type="Proteomes" id="UP000596661">
    <property type="component" value="Chromosome 6"/>
</dbReference>
<dbReference type="EnsemblPlants" id="evm.model.06.1136">
    <property type="protein sequence ID" value="cds.evm.model.06.1136"/>
    <property type="gene ID" value="evm.TU.06.1136"/>
</dbReference>